<dbReference type="PANTHER" id="PTHR34071">
    <property type="entry name" value="5-NITROIMIDAZOLE ANTIBIOTICS RESISTANCE PROTEIN, NIMA-FAMILY-RELATED PROTEIN-RELATED"/>
    <property type="match status" value="1"/>
</dbReference>
<gene>
    <name evidence="2" type="ORF">QPJ95_05685</name>
</gene>
<feature type="region of interest" description="Disordered" evidence="1">
    <location>
        <begin position="1"/>
        <end position="28"/>
    </location>
</feature>
<proteinExistence type="predicted"/>
<evidence type="ECO:0000313" key="3">
    <source>
        <dbReference type="Proteomes" id="UP001238334"/>
    </source>
</evidence>
<dbReference type="InterPro" id="IPR024747">
    <property type="entry name" value="Pyridox_Oxase-rel"/>
</dbReference>
<keyword evidence="3" id="KW-1185">Reference proteome</keyword>
<dbReference type="RefSeq" id="WP_270919352.1">
    <property type="nucleotide sequence ID" value="NZ_CP127247.1"/>
</dbReference>
<accession>A0A9Y2L0B2</accession>
<protein>
    <submittedName>
        <fullName evidence="2">Pyridoxamine 5'-phosphate oxidase family protein</fullName>
    </submittedName>
</protein>
<sequence length="225" mass="25037">MRQTSADSLKTDTLKTDRSRLRRAHEKGSYDRDSLHAVLDAMPLCHIGYQIDGKPSVLPTLQWREGDHIYWHGSSASRAIRAMEAADVCLTVTVLDGYVLARSAFHHSVNHRSAMVFGRPQKVTDTAAKQAHLKTMVEMIFPGRWETLRPMTDQEVKATTVLRMPITEGAAKLRSGPPVDDDEDYALAIWAGVVPMSLQLHPPEPDPANLQGLAMPDHLSRIRIG</sequence>
<organism evidence="2 3">
    <name type="scientific">Parasedimentitalea psychrophila</name>
    <dbReference type="NCBI Taxonomy" id="2997337"/>
    <lineage>
        <taxon>Bacteria</taxon>
        <taxon>Pseudomonadati</taxon>
        <taxon>Pseudomonadota</taxon>
        <taxon>Alphaproteobacteria</taxon>
        <taxon>Rhodobacterales</taxon>
        <taxon>Paracoccaceae</taxon>
        <taxon>Parasedimentitalea</taxon>
    </lineage>
</organism>
<evidence type="ECO:0000313" key="2">
    <source>
        <dbReference type="EMBL" id="WIY26405.1"/>
    </source>
</evidence>
<dbReference type="AlphaFoldDB" id="A0A9Y2L0B2"/>
<evidence type="ECO:0000256" key="1">
    <source>
        <dbReference type="SAM" id="MobiDB-lite"/>
    </source>
</evidence>
<feature type="compositionally biased region" description="Basic and acidic residues" evidence="1">
    <location>
        <begin position="9"/>
        <end position="19"/>
    </location>
</feature>
<dbReference type="SUPFAM" id="SSF50475">
    <property type="entry name" value="FMN-binding split barrel"/>
    <property type="match status" value="1"/>
</dbReference>
<reference evidence="2 3" key="1">
    <citation type="submission" date="2023-06" db="EMBL/GenBank/DDBJ databases">
        <title>Parasedimentitalea psychrophila sp. nov., a psychrophilic bacterium isolated from deep-sea sediment.</title>
        <authorList>
            <person name="Li A."/>
        </authorList>
    </citation>
    <scope>NUCLEOTIDE SEQUENCE [LARGE SCALE GENOMIC DNA]</scope>
    <source>
        <strain evidence="2 3">QS115</strain>
    </source>
</reference>
<dbReference type="EMBL" id="CP127247">
    <property type="protein sequence ID" value="WIY26405.1"/>
    <property type="molecule type" value="Genomic_DNA"/>
</dbReference>
<dbReference type="KEGG" id="ppso:QPJ95_05685"/>
<dbReference type="Gene3D" id="2.30.110.10">
    <property type="entry name" value="Electron Transport, Fmn-binding Protein, Chain A"/>
    <property type="match status" value="1"/>
</dbReference>
<dbReference type="Pfam" id="PF12900">
    <property type="entry name" value="Pyridox_ox_2"/>
    <property type="match status" value="1"/>
</dbReference>
<dbReference type="Proteomes" id="UP001238334">
    <property type="component" value="Chromosome"/>
</dbReference>
<name>A0A9Y2L0B2_9RHOB</name>
<dbReference type="InterPro" id="IPR012349">
    <property type="entry name" value="Split_barrel_FMN-bd"/>
</dbReference>
<dbReference type="PANTHER" id="PTHR34071:SF2">
    <property type="entry name" value="FLAVIN-NUCLEOTIDE-BINDING PROTEIN"/>
    <property type="match status" value="1"/>
</dbReference>